<dbReference type="EMBL" id="NHTK01004884">
    <property type="protein sequence ID" value="PPQ84413.1"/>
    <property type="molecule type" value="Genomic_DNA"/>
</dbReference>
<name>A0A409X0W1_9AGAR</name>
<gene>
    <name evidence="2" type="ORF">CVT24_009525</name>
</gene>
<dbReference type="OrthoDB" id="10640333at2759"/>
<evidence type="ECO:0000313" key="2">
    <source>
        <dbReference type="EMBL" id="PPQ84413.1"/>
    </source>
</evidence>
<evidence type="ECO:0000256" key="1">
    <source>
        <dbReference type="SAM" id="MobiDB-lite"/>
    </source>
</evidence>
<keyword evidence="3" id="KW-1185">Reference proteome</keyword>
<feature type="region of interest" description="Disordered" evidence="1">
    <location>
        <begin position="669"/>
        <end position="695"/>
    </location>
</feature>
<feature type="non-terminal residue" evidence="2">
    <location>
        <position position="715"/>
    </location>
</feature>
<sequence length="715" mass="78012">MAPTFPPEIWHKIIVLLSSSPSSPSSSATPTNPLHALSLTSRPLLALVRSHIFHTITLDISTPVSMVKTLSRLQAVDYHPKSISGPAPTMTQTVHFHKPVWGCSNPLEFVKSLQIIDSRNEEVDYEGPPHDMYQASHLSTNNQLNSFAFLEHEKRYNMPPDAYADLKRRVTYQIITSLTPLLVRLPALHTLVISLSTQRISFDSFDSSFKDWIHGRLVYGKLKRVEMRGLDDIPLQISAALLGAEEVSLAQCSFAALDAYNTSSCNPAPKDALDLSICRSFAASKSHRRLSKLTYESPHSSVPAVGGTGLAAHWEFLGMGRQFASPIHELKMSITSYTDVQLTSTARLLAMLQSPSSWPSTTTSAHAPLQPSPLRSFNLSLTPMQLSHVSFQPPPNPDLPSSRVVFYPAGSRMMKGHGADGAMLCWMNSGGRASGRGSGNNDGGWDEQGTLGGFGVLDWRDVVLGVKQSASPPPFINARSRNTSRSSSKRRSEIAGSDGKSSAYTHLSYDEDDGYGELDEDVTWFQRLMHSTGFLPSSRLPTFSSSSLSDSLLFPKTHLRSLSLHASFWLNATSTHANGELGFIISYLHSYLHTEKAEHLEELEIRVKVGTGDCIANVGVWLGTGGSQSSRVGWYRDNKHDLEDGGSQILQYEGWGALGRVLSSSSSSQHSAYTQPAPAASTQTSSSLSITSSKPQPRAFTRLSSVSIVLESRLG</sequence>
<feature type="region of interest" description="Disordered" evidence="1">
    <location>
        <begin position="470"/>
        <end position="501"/>
    </location>
</feature>
<organism evidence="2 3">
    <name type="scientific">Panaeolus cyanescens</name>
    <dbReference type="NCBI Taxonomy" id="181874"/>
    <lineage>
        <taxon>Eukaryota</taxon>
        <taxon>Fungi</taxon>
        <taxon>Dikarya</taxon>
        <taxon>Basidiomycota</taxon>
        <taxon>Agaricomycotina</taxon>
        <taxon>Agaricomycetes</taxon>
        <taxon>Agaricomycetidae</taxon>
        <taxon>Agaricales</taxon>
        <taxon>Agaricineae</taxon>
        <taxon>Galeropsidaceae</taxon>
        <taxon>Panaeolus</taxon>
    </lineage>
</organism>
<evidence type="ECO:0000313" key="3">
    <source>
        <dbReference type="Proteomes" id="UP000284842"/>
    </source>
</evidence>
<dbReference type="InParanoid" id="A0A409X0W1"/>
<reference evidence="2 3" key="1">
    <citation type="journal article" date="2018" name="Evol. Lett.">
        <title>Horizontal gene cluster transfer increased hallucinogenic mushroom diversity.</title>
        <authorList>
            <person name="Reynolds H.T."/>
            <person name="Vijayakumar V."/>
            <person name="Gluck-Thaler E."/>
            <person name="Korotkin H.B."/>
            <person name="Matheny P.B."/>
            <person name="Slot J.C."/>
        </authorList>
    </citation>
    <scope>NUCLEOTIDE SEQUENCE [LARGE SCALE GENOMIC DNA]</scope>
    <source>
        <strain evidence="2 3">2629</strain>
    </source>
</reference>
<dbReference type="AlphaFoldDB" id="A0A409X0W1"/>
<comment type="caution">
    <text evidence="2">The sequence shown here is derived from an EMBL/GenBank/DDBJ whole genome shotgun (WGS) entry which is preliminary data.</text>
</comment>
<dbReference type="Proteomes" id="UP000284842">
    <property type="component" value="Unassembled WGS sequence"/>
</dbReference>
<proteinExistence type="predicted"/>
<accession>A0A409X0W1</accession>
<protein>
    <submittedName>
        <fullName evidence="2">Uncharacterized protein</fullName>
    </submittedName>
</protein>